<dbReference type="Proteomes" id="UP001165092">
    <property type="component" value="Unassembled WGS sequence"/>
</dbReference>
<evidence type="ECO:0000259" key="1">
    <source>
        <dbReference type="PROSITE" id="PS51078"/>
    </source>
</evidence>
<name>A0A9W6P7B9_9ACTN</name>
<organism evidence="2 3">
    <name type="scientific">Nocardiopsis ansamitocini</name>
    <dbReference type="NCBI Taxonomy" id="1670832"/>
    <lineage>
        <taxon>Bacteria</taxon>
        <taxon>Bacillati</taxon>
        <taxon>Actinomycetota</taxon>
        <taxon>Actinomycetes</taxon>
        <taxon>Streptosporangiales</taxon>
        <taxon>Nocardiopsidaceae</taxon>
        <taxon>Nocardiopsis</taxon>
    </lineage>
</organism>
<evidence type="ECO:0000313" key="3">
    <source>
        <dbReference type="Proteomes" id="UP001165092"/>
    </source>
</evidence>
<proteinExistence type="predicted"/>
<gene>
    <name evidence="2" type="ORF">Nans01_31860</name>
</gene>
<sequence length="63" mass="6421">MCAGSIAAPDVIAVAAPVRSPLRDSAAISVIGPAYRLDDERIQGLGLLVSAEADMISKRLGTA</sequence>
<dbReference type="SUPFAM" id="SSF55781">
    <property type="entry name" value="GAF domain-like"/>
    <property type="match status" value="1"/>
</dbReference>
<keyword evidence="3" id="KW-1185">Reference proteome</keyword>
<feature type="domain" description="IclR-ED" evidence="1">
    <location>
        <begin position="1"/>
        <end position="62"/>
    </location>
</feature>
<dbReference type="InterPro" id="IPR014757">
    <property type="entry name" value="Tscrpt_reg_IclR_C"/>
</dbReference>
<dbReference type="PROSITE" id="PS51078">
    <property type="entry name" value="ICLR_ED"/>
    <property type="match status" value="1"/>
</dbReference>
<evidence type="ECO:0000313" key="2">
    <source>
        <dbReference type="EMBL" id="GLU48835.1"/>
    </source>
</evidence>
<dbReference type="AlphaFoldDB" id="A0A9W6P7B9"/>
<comment type="caution">
    <text evidence="2">The sequence shown here is derived from an EMBL/GenBank/DDBJ whole genome shotgun (WGS) entry which is preliminary data.</text>
</comment>
<dbReference type="RefSeq" id="WP_285760306.1">
    <property type="nucleotide sequence ID" value="NZ_BSQG01000005.1"/>
</dbReference>
<accession>A0A9W6P7B9</accession>
<protein>
    <recommendedName>
        <fullName evidence="1">IclR-ED domain-containing protein</fullName>
    </recommendedName>
</protein>
<reference evidence="2" key="1">
    <citation type="submission" date="2023-02" db="EMBL/GenBank/DDBJ databases">
        <title>Nocardiopsis ansamitocini NBRC 112285.</title>
        <authorList>
            <person name="Ichikawa N."/>
            <person name="Sato H."/>
            <person name="Tonouchi N."/>
        </authorList>
    </citation>
    <scope>NUCLEOTIDE SEQUENCE</scope>
    <source>
        <strain evidence="2">NBRC 112285</strain>
    </source>
</reference>
<dbReference type="InterPro" id="IPR029016">
    <property type="entry name" value="GAF-like_dom_sf"/>
</dbReference>
<dbReference type="EMBL" id="BSQG01000005">
    <property type="protein sequence ID" value="GLU48835.1"/>
    <property type="molecule type" value="Genomic_DNA"/>
</dbReference>
<dbReference type="Gene3D" id="3.30.450.40">
    <property type="match status" value="1"/>
</dbReference>